<comment type="caution">
    <text evidence="5">The sequence shown here is derived from an EMBL/GenBank/DDBJ whole genome shotgun (WGS) entry which is preliminary data.</text>
</comment>
<name>A0ABW4EE14_9RHOB</name>
<evidence type="ECO:0000256" key="3">
    <source>
        <dbReference type="ARBA" id="ARBA00023163"/>
    </source>
</evidence>
<dbReference type="InterPro" id="IPR050807">
    <property type="entry name" value="TransReg_Diox_bact_type"/>
</dbReference>
<evidence type="ECO:0000259" key="4">
    <source>
        <dbReference type="PROSITE" id="PS50943"/>
    </source>
</evidence>
<dbReference type="PANTHER" id="PTHR46797">
    <property type="entry name" value="HTH-TYPE TRANSCRIPTIONAL REGULATOR"/>
    <property type="match status" value="1"/>
</dbReference>
<evidence type="ECO:0000313" key="5">
    <source>
        <dbReference type="EMBL" id="MFD1508681.1"/>
    </source>
</evidence>
<dbReference type="Pfam" id="PF09856">
    <property type="entry name" value="ScfRs"/>
    <property type="match status" value="1"/>
</dbReference>
<sequence length="446" mass="47688">MEGRRVPQGQLTGTRIRERRIRQRMRQADLAQMVGISASYLNLIEHNKRRIGGKVLLAIAQQLGVEPAQLSEGAEAALIATLREARAAHAGAGAEAEQAEEFAGRFPGWAEVLARGHRRQASLERTVETLTDRLTHDPHLAAALHEVLSTVTSIRSTAAILADTRGIEPEWRDRFQRNINEDAARLAGSTQALVTYLDRAGQGEGGEAAAPQEELDAWLADLGWHVPALEQGGTPNIDGLIDGAGALKSAPARAQARAFLTRYATEAASLPAAALSDWCADHEPDPGRVARQFGVALPVAMRRLASLPADGPAGTLGMVSCDASGTLTFRKPLDGFAVPRFGAACPLWPLFTALSQPMVPIRQVVEQAGRDGLRFTCYAVAMPQGPVDFDSPPVIGAHMLIVPHTRPQTVRGAPDASPRTVGVGCRICPRTDCPARREPSILADGF</sequence>
<evidence type="ECO:0000256" key="2">
    <source>
        <dbReference type="ARBA" id="ARBA00023125"/>
    </source>
</evidence>
<dbReference type="SUPFAM" id="SSF47413">
    <property type="entry name" value="lambda repressor-like DNA-binding domains"/>
    <property type="match status" value="1"/>
</dbReference>
<reference evidence="6" key="1">
    <citation type="journal article" date="2019" name="Int. J. Syst. Evol. Microbiol.">
        <title>The Global Catalogue of Microorganisms (GCM) 10K type strain sequencing project: providing services to taxonomists for standard genome sequencing and annotation.</title>
        <authorList>
            <consortium name="The Broad Institute Genomics Platform"/>
            <consortium name="The Broad Institute Genome Sequencing Center for Infectious Disease"/>
            <person name="Wu L."/>
            <person name="Ma J."/>
        </authorList>
    </citation>
    <scope>NUCLEOTIDE SEQUENCE [LARGE SCALE GENOMIC DNA]</scope>
    <source>
        <strain evidence="6">CGMCC 1.12477</strain>
    </source>
</reference>
<dbReference type="Proteomes" id="UP001597186">
    <property type="component" value="Unassembled WGS sequence"/>
</dbReference>
<organism evidence="5 6">
    <name type="scientific">Lacimonas salitolerans</name>
    <dbReference type="NCBI Taxonomy" id="1323750"/>
    <lineage>
        <taxon>Bacteria</taxon>
        <taxon>Pseudomonadati</taxon>
        <taxon>Pseudomonadota</taxon>
        <taxon>Alphaproteobacteria</taxon>
        <taxon>Rhodobacterales</taxon>
        <taxon>Paracoccaceae</taxon>
        <taxon>Lacimonas</taxon>
    </lineage>
</organism>
<dbReference type="InterPro" id="IPR001387">
    <property type="entry name" value="Cro/C1-type_HTH"/>
</dbReference>
<keyword evidence="3" id="KW-0804">Transcription</keyword>
<keyword evidence="1" id="KW-0805">Transcription regulation</keyword>
<dbReference type="RefSeq" id="WP_379913539.1">
    <property type="nucleotide sequence ID" value="NZ_JBHUDD010000036.1"/>
</dbReference>
<evidence type="ECO:0000256" key="1">
    <source>
        <dbReference type="ARBA" id="ARBA00023015"/>
    </source>
</evidence>
<protein>
    <submittedName>
        <fullName evidence="5">Short-chain fatty acyl-CoA regulator family protein</fullName>
    </submittedName>
</protein>
<evidence type="ECO:0000313" key="6">
    <source>
        <dbReference type="Proteomes" id="UP001597186"/>
    </source>
</evidence>
<dbReference type="InterPro" id="IPR010982">
    <property type="entry name" value="Lambda_DNA-bd_dom_sf"/>
</dbReference>
<gene>
    <name evidence="5" type="ORF">ACFTOW_04610</name>
</gene>
<dbReference type="SMART" id="SM00530">
    <property type="entry name" value="HTH_XRE"/>
    <property type="match status" value="1"/>
</dbReference>
<dbReference type="PROSITE" id="PS50943">
    <property type="entry name" value="HTH_CROC1"/>
    <property type="match status" value="1"/>
</dbReference>
<accession>A0ABW4EE14</accession>
<dbReference type="Pfam" id="PF01381">
    <property type="entry name" value="HTH_3"/>
    <property type="match status" value="1"/>
</dbReference>
<proteinExistence type="predicted"/>
<dbReference type="CDD" id="cd00093">
    <property type="entry name" value="HTH_XRE"/>
    <property type="match status" value="1"/>
</dbReference>
<dbReference type="EMBL" id="JBHUDD010000036">
    <property type="protein sequence ID" value="MFD1508681.1"/>
    <property type="molecule type" value="Genomic_DNA"/>
</dbReference>
<feature type="domain" description="HTH cro/C1-type" evidence="4">
    <location>
        <begin position="16"/>
        <end position="70"/>
    </location>
</feature>
<dbReference type="InterPro" id="IPR018653">
    <property type="entry name" value="ScfR_C"/>
</dbReference>
<keyword evidence="6" id="KW-1185">Reference proteome</keyword>
<keyword evidence="2" id="KW-0238">DNA-binding</keyword>
<dbReference type="PANTHER" id="PTHR46797:SF23">
    <property type="entry name" value="HTH-TYPE TRANSCRIPTIONAL REGULATOR SUTR"/>
    <property type="match status" value="1"/>
</dbReference>
<dbReference type="Gene3D" id="1.10.260.40">
    <property type="entry name" value="lambda repressor-like DNA-binding domains"/>
    <property type="match status" value="1"/>
</dbReference>